<evidence type="ECO:0000313" key="3">
    <source>
        <dbReference type="Proteomes" id="UP000011693"/>
    </source>
</evidence>
<organism evidence="2 3">
    <name type="scientific">Natrialba chahannaoensis JCM 10990</name>
    <dbReference type="NCBI Taxonomy" id="1227492"/>
    <lineage>
        <taxon>Archaea</taxon>
        <taxon>Methanobacteriati</taxon>
        <taxon>Methanobacteriota</taxon>
        <taxon>Stenosarchaea group</taxon>
        <taxon>Halobacteria</taxon>
        <taxon>Halobacteriales</taxon>
        <taxon>Natrialbaceae</taxon>
        <taxon>Natrialba</taxon>
    </lineage>
</organism>
<dbReference type="CDD" id="cd08556">
    <property type="entry name" value="GDPD"/>
    <property type="match status" value="1"/>
</dbReference>
<feature type="domain" description="GP-PDE" evidence="1">
    <location>
        <begin position="46"/>
        <end position="329"/>
    </location>
</feature>
<comment type="caution">
    <text evidence="2">The sequence shown here is derived from an EMBL/GenBank/DDBJ whole genome shotgun (WGS) entry which is preliminary data.</text>
</comment>
<dbReference type="InterPro" id="IPR006311">
    <property type="entry name" value="TAT_signal"/>
</dbReference>
<protein>
    <submittedName>
        <fullName evidence="2">Glycerophosphoryl diester phosphodiesterase</fullName>
    </submittedName>
</protein>
<dbReference type="OrthoDB" id="19020at2157"/>
<evidence type="ECO:0000313" key="2">
    <source>
        <dbReference type="EMBL" id="ELZ01081.1"/>
    </source>
</evidence>
<keyword evidence="3" id="KW-1185">Reference proteome</keyword>
<dbReference type="STRING" id="1227492.C482_07771"/>
<dbReference type="SUPFAM" id="SSF51695">
    <property type="entry name" value="PLC-like phosphodiesterases"/>
    <property type="match status" value="1"/>
</dbReference>
<proteinExistence type="predicted"/>
<dbReference type="PANTHER" id="PTHR46211:SF14">
    <property type="entry name" value="GLYCEROPHOSPHODIESTER PHOSPHODIESTERASE"/>
    <property type="match status" value="1"/>
</dbReference>
<evidence type="ECO:0000259" key="1">
    <source>
        <dbReference type="PROSITE" id="PS51704"/>
    </source>
</evidence>
<dbReference type="PROSITE" id="PS51704">
    <property type="entry name" value="GP_PDE"/>
    <property type="match status" value="1"/>
</dbReference>
<name>M0AQV5_9EURY</name>
<accession>M0AQV5</accession>
<dbReference type="Pfam" id="PF03009">
    <property type="entry name" value="GDPD"/>
    <property type="match status" value="1"/>
</dbReference>
<dbReference type="InterPro" id="IPR030395">
    <property type="entry name" value="GP_PDE_dom"/>
</dbReference>
<dbReference type="EMBL" id="AOIN01000046">
    <property type="protein sequence ID" value="ELZ01081.1"/>
    <property type="molecule type" value="Genomic_DNA"/>
</dbReference>
<dbReference type="PATRIC" id="fig|1227492.4.peg.1515"/>
<dbReference type="InterPro" id="IPR017946">
    <property type="entry name" value="PLC-like_Pdiesterase_TIM-brl"/>
</dbReference>
<sequence length="330" mass="36443">MLNRRRFIAGTGAAVAGSTIASSASAAVDRNQGQGRENASQFDDRATVIAHRGFAKTYPENTLGAFEQAVKGGSNDRAARRGADWIELDVHPTADGDIAVFHDRNIGGQTDTDGKVYDLPSDEVFSAEVLDSGETIASLEEAMEVIPDGVGVNIDIKVGSEELDWAWGATDPVHYDRPESGQTDFERPEEELEQWKWLQPMCDIAAQYDNEILLSTFWEGALWALENEIDHDFPVAFLSWYSNEEALDMADEYDIVAINPPMAAIKGTTMFDEDLYAGETDVDIVEEAHARDLPVNVYTVDTWHETEQLIDAGVDGLFLDYSEIVRWGAL</sequence>
<dbReference type="Gene3D" id="3.20.20.190">
    <property type="entry name" value="Phosphatidylinositol (PI) phosphodiesterase"/>
    <property type="match status" value="1"/>
</dbReference>
<dbReference type="PANTHER" id="PTHR46211">
    <property type="entry name" value="GLYCEROPHOSPHORYL DIESTER PHOSPHODIESTERASE"/>
    <property type="match status" value="1"/>
</dbReference>
<dbReference type="GO" id="GO:0006629">
    <property type="term" value="P:lipid metabolic process"/>
    <property type="evidence" value="ECO:0007669"/>
    <property type="project" value="InterPro"/>
</dbReference>
<dbReference type="GO" id="GO:0008081">
    <property type="term" value="F:phosphoric diester hydrolase activity"/>
    <property type="evidence" value="ECO:0007669"/>
    <property type="project" value="InterPro"/>
</dbReference>
<dbReference type="Proteomes" id="UP000011693">
    <property type="component" value="Unassembled WGS sequence"/>
</dbReference>
<reference evidence="2 3" key="1">
    <citation type="journal article" date="2014" name="PLoS Genet.">
        <title>Phylogenetically driven sequencing of extremely halophilic archaea reveals strategies for static and dynamic osmo-response.</title>
        <authorList>
            <person name="Becker E.A."/>
            <person name="Seitzer P.M."/>
            <person name="Tritt A."/>
            <person name="Larsen D."/>
            <person name="Krusor M."/>
            <person name="Yao A.I."/>
            <person name="Wu D."/>
            <person name="Madern D."/>
            <person name="Eisen J.A."/>
            <person name="Darling A.E."/>
            <person name="Facciotti M.T."/>
        </authorList>
    </citation>
    <scope>NUCLEOTIDE SEQUENCE [LARGE SCALE GENOMIC DNA]</scope>
    <source>
        <strain evidence="2 3">JCM 10990</strain>
    </source>
</reference>
<dbReference type="AlphaFoldDB" id="M0AQV5"/>
<dbReference type="PROSITE" id="PS51318">
    <property type="entry name" value="TAT"/>
    <property type="match status" value="1"/>
</dbReference>
<gene>
    <name evidence="2" type="ORF">C482_07771</name>
</gene>